<sequence length="199" mass="22110">MTSMATEGLGNPKGVELNVREVLQNPVCDTSSESRNSQAMNDIRREEFNARIETIEARMDARISEVSTKIDTGVNELSTKIDTRVREVSARIDAFLVAQAERDKCQLERDKRYDLLSMEMREIARRTEESVRQGATVKANVWAATAVQLVGIVAIVVGAYYANQANMYVAMQTTLAAIQAGKEFSVPNPFEFSLPESAQ</sequence>
<evidence type="ECO:0000313" key="2">
    <source>
        <dbReference type="EMBL" id="VVP52881.1"/>
    </source>
</evidence>
<reference evidence="2 3" key="1">
    <citation type="submission" date="2019-09" db="EMBL/GenBank/DDBJ databases">
        <authorList>
            <person name="Chandra G."/>
            <person name="Truman W A."/>
        </authorList>
    </citation>
    <scope>NUCLEOTIDE SEQUENCE [LARGE SCALE GENOMIC DNA]</scope>
    <source>
        <strain evidence="2">PS896</strain>
    </source>
</reference>
<keyword evidence="1" id="KW-1133">Transmembrane helix</keyword>
<protein>
    <submittedName>
        <fullName evidence="2">Uncharacterized protein</fullName>
    </submittedName>
</protein>
<accession>A0A5E7PTS6</accession>
<dbReference type="Proteomes" id="UP000377224">
    <property type="component" value="Unassembled WGS sequence"/>
</dbReference>
<dbReference type="AlphaFoldDB" id="A0A5E7PTS6"/>
<dbReference type="EMBL" id="CABVIN010000011">
    <property type="protein sequence ID" value="VVP52881.1"/>
    <property type="molecule type" value="Genomic_DNA"/>
</dbReference>
<evidence type="ECO:0000256" key="1">
    <source>
        <dbReference type="SAM" id="Phobius"/>
    </source>
</evidence>
<organism evidence="2 3">
    <name type="scientific">Pseudomonas fluorescens</name>
    <dbReference type="NCBI Taxonomy" id="294"/>
    <lineage>
        <taxon>Bacteria</taxon>
        <taxon>Pseudomonadati</taxon>
        <taxon>Pseudomonadota</taxon>
        <taxon>Gammaproteobacteria</taxon>
        <taxon>Pseudomonadales</taxon>
        <taxon>Pseudomonadaceae</taxon>
        <taxon>Pseudomonas</taxon>
    </lineage>
</organism>
<name>A0A5E7PTS6_PSEFL</name>
<evidence type="ECO:0000313" key="3">
    <source>
        <dbReference type="Proteomes" id="UP000377224"/>
    </source>
</evidence>
<feature type="transmembrane region" description="Helical" evidence="1">
    <location>
        <begin position="141"/>
        <end position="162"/>
    </location>
</feature>
<keyword evidence="1" id="KW-0812">Transmembrane</keyword>
<keyword evidence="1" id="KW-0472">Membrane</keyword>
<proteinExistence type="predicted"/>
<gene>
    <name evidence="2" type="ORF">PS896_05477</name>
</gene>